<evidence type="ECO:0000256" key="11">
    <source>
        <dbReference type="ARBA" id="ARBA00022737"/>
    </source>
</evidence>
<dbReference type="RefSeq" id="XP_024599821.1">
    <property type="nucleotide sequence ID" value="XM_024744053.1"/>
</dbReference>
<protein>
    <recommendedName>
        <fullName evidence="23">Fibulin-7</fullName>
    </recommendedName>
</protein>
<keyword evidence="11" id="KW-0677">Repeat</keyword>
<dbReference type="InterPro" id="IPR049883">
    <property type="entry name" value="NOTCH1_EGF-like"/>
</dbReference>
<dbReference type="Pfam" id="PF00008">
    <property type="entry name" value="EGF"/>
    <property type="match status" value="1"/>
</dbReference>
<dbReference type="InterPro" id="IPR053937">
    <property type="entry name" value="GOST_TM"/>
</dbReference>
<keyword evidence="29" id="KW-1185">Reference proteome</keyword>
<keyword evidence="6 24" id="KW-0245">EGF-like domain</keyword>
<evidence type="ECO:0000259" key="28">
    <source>
        <dbReference type="PROSITE" id="PS50923"/>
    </source>
</evidence>
<dbReference type="Pfam" id="PF14670">
    <property type="entry name" value="FXa_inhibition"/>
    <property type="match status" value="1"/>
</dbReference>
<accession>A0A341BAB9</accession>
<keyword evidence="8" id="KW-0358">Heparin-binding</keyword>
<evidence type="ECO:0000256" key="16">
    <source>
        <dbReference type="ARBA" id="ARBA00023054"/>
    </source>
</evidence>
<dbReference type="PROSITE" id="PS00010">
    <property type="entry name" value="ASX_HYDROXYL"/>
    <property type="match status" value="1"/>
</dbReference>
<keyword evidence="7 25" id="KW-0768">Sushi</keyword>
<evidence type="ECO:0000256" key="18">
    <source>
        <dbReference type="ARBA" id="ARBA00023157"/>
    </source>
</evidence>
<keyword evidence="14 26" id="KW-1133">Transmembrane helix</keyword>
<evidence type="ECO:0000313" key="29">
    <source>
        <dbReference type="Proteomes" id="UP000252040"/>
    </source>
</evidence>
<dbReference type="Pfam" id="PF06814">
    <property type="entry name" value="GOST_TM"/>
    <property type="match status" value="1"/>
</dbReference>
<dbReference type="Gene3D" id="2.10.70.10">
    <property type="entry name" value="Complement Module, domain 1"/>
    <property type="match status" value="1"/>
</dbReference>
<comment type="subcellular location">
    <subcellularLocation>
        <location evidence="2">Golgi apparatus membrane</location>
        <topology evidence="2">Multi-pass membrane protein</topology>
    </subcellularLocation>
    <subcellularLocation>
        <location evidence="1">Secreted</location>
        <location evidence="1">Extracellular space</location>
        <location evidence="1">Extracellular matrix</location>
    </subcellularLocation>
</comment>
<dbReference type="InterPro" id="IPR000436">
    <property type="entry name" value="Sushi_SCR_CCP_dom"/>
</dbReference>
<dbReference type="Pfam" id="PF07645">
    <property type="entry name" value="EGF_CA"/>
    <property type="match status" value="1"/>
</dbReference>
<dbReference type="GO" id="GO:0032580">
    <property type="term" value="C:Golgi cisterna membrane"/>
    <property type="evidence" value="ECO:0007669"/>
    <property type="project" value="TreeGrafter"/>
</dbReference>
<dbReference type="PANTHER" id="PTHR21229">
    <property type="entry name" value="LUNG SEVEN TRANSMEMBRANE RECEPTOR"/>
    <property type="match status" value="1"/>
</dbReference>
<dbReference type="CDD" id="cd00054">
    <property type="entry name" value="EGF_CA"/>
    <property type="match status" value="3"/>
</dbReference>
<evidence type="ECO:0000259" key="27">
    <source>
        <dbReference type="PROSITE" id="PS50026"/>
    </source>
</evidence>
<feature type="transmembrane region" description="Helical" evidence="26">
    <location>
        <begin position="395"/>
        <end position="414"/>
    </location>
</feature>
<dbReference type="Pfam" id="PF00084">
    <property type="entry name" value="Sushi"/>
    <property type="match status" value="1"/>
</dbReference>
<dbReference type="Gene3D" id="2.10.25.10">
    <property type="entry name" value="Laminin"/>
    <property type="match status" value="3"/>
</dbReference>
<dbReference type="GeneID" id="112399073"/>
<dbReference type="PROSITE" id="PS01187">
    <property type="entry name" value="EGF_CA"/>
    <property type="match status" value="1"/>
</dbReference>
<dbReference type="GO" id="GO:0007155">
    <property type="term" value="P:cell adhesion"/>
    <property type="evidence" value="ECO:0007669"/>
    <property type="project" value="UniProtKB-KW"/>
</dbReference>
<feature type="disulfide bond" evidence="24">
    <location>
        <begin position="673"/>
        <end position="682"/>
    </location>
</feature>
<dbReference type="GO" id="GO:0000139">
    <property type="term" value="C:Golgi membrane"/>
    <property type="evidence" value="ECO:0007669"/>
    <property type="project" value="UniProtKB-SubCell"/>
</dbReference>
<keyword evidence="9 26" id="KW-0812">Transmembrane</keyword>
<comment type="caution">
    <text evidence="24">Lacks conserved residue(s) required for the propagation of feature annotation.</text>
</comment>
<evidence type="ECO:0000256" key="22">
    <source>
        <dbReference type="ARBA" id="ARBA00065271"/>
    </source>
</evidence>
<dbReference type="PROSITE" id="PS50923">
    <property type="entry name" value="SUSHI"/>
    <property type="match status" value="1"/>
</dbReference>
<name>A0A341BAB9_NEOAA</name>
<dbReference type="PROSITE" id="PS01186">
    <property type="entry name" value="EGF_2"/>
    <property type="match status" value="1"/>
</dbReference>
<keyword evidence="16" id="KW-0175">Coiled coil</keyword>
<feature type="transmembrane region" description="Helical" evidence="26">
    <location>
        <begin position="349"/>
        <end position="374"/>
    </location>
</feature>
<keyword evidence="13" id="KW-0130">Cell adhesion</keyword>
<dbReference type="KEGG" id="nasi:112399073"/>
<evidence type="ECO:0000256" key="17">
    <source>
        <dbReference type="ARBA" id="ARBA00023136"/>
    </source>
</evidence>
<dbReference type="InterPro" id="IPR001881">
    <property type="entry name" value="EGF-like_Ca-bd_dom"/>
</dbReference>
<evidence type="ECO:0000256" key="8">
    <source>
        <dbReference type="ARBA" id="ARBA00022674"/>
    </source>
</evidence>
<dbReference type="InterPro" id="IPR055088">
    <property type="entry name" value="Fibulin_C"/>
</dbReference>
<feature type="transmembrane region" description="Helical" evidence="26">
    <location>
        <begin position="214"/>
        <end position="236"/>
    </location>
</feature>
<dbReference type="FunFam" id="2.10.25.10:FF:000008">
    <property type="entry name" value="Signal peptide, CUB domain, EGF-like 2"/>
    <property type="match status" value="1"/>
</dbReference>
<dbReference type="SMART" id="SM00032">
    <property type="entry name" value="CCP"/>
    <property type="match status" value="1"/>
</dbReference>
<dbReference type="FunFam" id="2.10.70.10:FF:000064">
    <property type="entry name" value="Fibulin 7"/>
    <property type="match status" value="1"/>
</dbReference>
<dbReference type="SMART" id="SM00181">
    <property type="entry name" value="EGF"/>
    <property type="match status" value="3"/>
</dbReference>
<dbReference type="GO" id="GO:0005829">
    <property type="term" value="C:cytosol"/>
    <property type="evidence" value="ECO:0007669"/>
    <property type="project" value="GOC"/>
</dbReference>
<dbReference type="AlphaFoldDB" id="A0A341BAB9"/>
<dbReference type="InterPro" id="IPR035976">
    <property type="entry name" value="Sushi/SCR/CCP_sf"/>
</dbReference>
<dbReference type="CTD" id="84910"/>
<evidence type="ECO:0000256" key="24">
    <source>
        <dbReference type="PROSITE-ProRule" id="PRU00076"/>
    </source>
</evidence>
<feature type="transmembrane region" description="Helical" evidence="26">
    <location>
        <begin position="248"/>
        <end position="268"/>
    </location>
</feature>
<dbReference type="FunFam" id="2.10.25.10:FF:000819">
    <property type="entry name" value="Fibulin 7"/>
    <property type="match status" value="1"/>
</dbReference>
<comment type="function">
    <text evidence="21">An adhesion molecule that interacts with extracellular matrix molecules in developing teeth and may play important roles in differentiation and maintenance of odontoblasts as well as in dentin formation.</text>
</comment>
<dbReference type="PANTHER" id="PTHR21229:SF16">
    <property type="entry name" value="TRANSMEMBRANE PROTEIN 87B"/>
    <property type="match status" value="1"/>
</dbReference>
<evidence type="ECO:0000256" key="5">
    <source>
        <dbReference type="ARBA" id="ARBA00022530"/>
    </source>
</evidence>
<keyword evidence="19" id="KW-0325">Glycoprotein</keyword>
<evidence type="ECO:0000256" key="26">
    <source>
        <dbReference type="SAM" id="Phobius"/>
    </source>
</evidence>
<dbReference type="Pfam" id="PF22914">
    <property type="entry name" value="Fibulin_C"/>
    <property type="match status" value="1"/>
</dbReference>
<evidence type="ECO:0000256" key="7">
    <source>
        <dbReference type="ARBA" id="ARBA00022659"/>
    </source>
</evidence>
<dbReference type="InterPro" id="IPR018097">
    <property type="entry name" value="EGF_Ca-bd_CS"/>
</dbReference>
<evidence type="ECO:0000256" key="21">
    <source>
        <dbReference type="ARBA" id="ARBA00055348"/>
    </source>
</evidence>
<evidence type="ECO:0000256" key="3">
    <source>
        <dbReference type="ARBA" id="ARBA00006127"/>
    </source>
</evidence>
<dbReference type="GO" id="GO:0042147">
    <property type="term" value="P:retrograde transport, endosome to Golgi"/>
    <property type="evidence" value="ECO:0007669"/>
    <property type="project" value="TreeGrafter"/>
</dbReference>
<evidence type="ECO:0000256" key="6">
    <source>
        <dbReference type="ARBA" id="ARBA00022536"/>
    </source>
</evidence>
<evidence type="ECO:0000256" key="9">
    <source>
        <dbReference type="ARBA" id="ARBA00022692"/>
    </source>
</evidence>
<evidence type="ECO:0000256" key="2">
    <source>
        <dbReference type="ARBA" id="ARBA00004653"/>
    </source>
</evidence>
<keyword evidence="18 24" id="KW-1015">Disulfide bond</keyword>
<feature type="domain" description="Sushi" evidence="28">
    <location>
        <begin position="590"/>
        <end position="647"/>
    </location>
</feature>
<sequence length="950" mass="105839">MAAASWAGVWLSSRGRLPNRRPLLRVALCLLCWGPATVGAVPELGLWAATINDKSGPLIFRKTMFNSTEIKFSVKSFRCSGPVKFTIVWLLEQHTCHNEYSKLEELSQKHELSVSEDFCGHYFKNSECWTTKKENLDCNSDLQVFPPLNNKELMTNTGNVTNQEGSADVVAKTQRDGFHIFIVSIKTEKTDASWNLNVSLSMMGPHGYISASDWPLMIFYMVMCIVYILYGILWLMWSACYWKDILRIQFWIAAVIFLGMLEKAVFYAEYQNINSTGLSTQGLLIFAELISAIKRTLARLLVIIVSLGYGIVKPRLGTVMHRVIGLGILYFIFAATEGVIRVIGGSNHLAVVFGDIILAVIDSIFVWFIFISLAQTMKTLRLRKNTVKFSLYRHFTNTLIFAILASVVFMVWTTKTFRIAKCQSDWMERWVDDAFWSFLFSLILIVIMFLWRPSANNQRYAFMPLIDDSDDEIEEFMVTSENLTEGIKLRISKTVSNGTAKPATSDNFDEDLKWVEENIPSSFTDVALPVLVDSDENCLSKQQLLSAIRQLQQLLKGQETRFAEGVRHMKRRLVALQSSVSRAGPDTPPVSCPALSTPPDGRKFGSKYLVDHEVHFTCNAGFRLVGPSSVVCLPNGTWTGEQPRCRDISECSSQPCQNGGTCVEGVNQYKCICPPGRTGSRCQHHAQTVALEGSEAGDPAFSRAPRCAQVERTQHCSCEAGFHLSGAAGDSVCQDVNECELYGQEGRSRLCMHACVNTPGSYRCACPSGYRTLADGKSCEDVDECVSPQHVCPRGTVCINTGGGFQCVSPECPEGSGNVSYVKTSPFQCERNPCPMDSRPCRHMPKTISFHYLSLPSNLKTPITLFRVATASAPGRPGPNSLRFGIMGGNSRGHFVMQRSDRQTGELILVQTLEGPQTLEVDVDMSEYLDRSFQANHVSKVTIFVSPYDF</sequence>
<evidence type="ECO:0000256" key="19">
    <source>
        <dbReference type="ARBA" id="ARBA00023180"/>
    </source>
</evidence>
<dbReference type="Pfam" id="PF21901">
    <property type="entry name" value="TMEM87A-B_GOLD"/>
    <property type="match status" value="1"/>
</dbReference>
<dbReference type="InterPro" id="IPR000152">
    <property type="entry name" value="EGF-type_Asp/Asn_hydroxyl_site"/>
</dbReference>
<dbReference type="InterPro" id="IPR054101">
    <property type="entry name" value="TMEM87A/B_GOLD"/>
</dbReference>
<keyword evidence="15" id="KW-0333">Golgi apparatus</keyword>
<dbReference type="Proteomes" id="UP000252040">
    <property type="component" value="Unplaced"/>
</dbReference>
<comment type="subunit">
    <text evidence="22">Interacts with heparin, FBLN1, FN1 and DSPP. Preferentially binds dental mesenchyme cells and odontoblasts but not dental epithelial cells or nondental cells. Binding requires a heparan sulfate-containing receptor on the cell surface as well as an integrin.</text>
</comment>
<dbReference type="CDD" id="cd00033">
    <property type="entry name" value="CCP"/>
    <property type="match status" value="1"/>
</dbReference>
<evidence type="ECO:0000256" key="20">
    <source>
        <dbReference type="ARBA" id="ARBA00044946"/>
    </source>
</evidence>
<evidence type="ECO:0000256" key="4">
    <source>
        <dbReference type="ARBA" id="ARBA00022525"/>
    </source>
</evidence>
<evidence type="ECO:0000256" key="25">
    <source>
        <dbReference type="PROSITE-ProRule" id="PRU00302"/>
    </source>
</evidence>
<dbReference type="PROSITE" id="PS50026">
    <property type="entry name" value="EGF_3"/>
    <property type="match status" value="1"/>
</dbReference>
<dbReference type="FunFam" id="2.10.25.10:FF:000568">
    <property type="entry name" value="Fibulin 7"/>
    <property type="match status" value="1"/>
</dbReference>
<organism evidence="29 30">
    <name type="scientific">Neophocaena asiaeorientalis asiaeorientalis</name>
    <name type="common">Yangtze finless porpoise</name>
    <name type="synonym">Neophocaena phocaenoides subsp. asiaeorientalis</name>
    <dbReference type="NCBI Taxonomy" id="1706337"/>
    <lineage>
        <taxon>Eukaryota</taxon>
        <taxon>Metazoa</taxon>
        <taxon>Chordata</taxon>
        <taxon>Craniata</taxon>
        <taxon>Vertebrata</taxon>
        <taxon>Euteleostomi</taxon>
        <taxon>Mammalia</taxon>
        <taxon>Eutheria</taxon>
        <taxon>Laurasiatheria</taxon>
        <taxon>Artiodactyla</taxon>
        <taxon>Whippomorpha</taxon>
        <taxon>Cetacea</taxon>
        <taxon>Odontoceti</taxon>
        <taxon>Phocoenidae</taxon>
        <taxon>Neophocaena</taxon>
    </lineage>
</organism>
<dbReference type="STRING" id="1706337.A0A341BAB9"/>
<keyword evidence="5" id="KW-0272">Extracellular matrix</keyword>
<evidence type="ECO:0000313" key="30">
    <source>
        <dbReference type="RefSeq" id="XP_024599821.1"/>
    </source>
</evidence>
<keyword evidence="12" id="KW-0106">Calcium</keyword>
<proteinExistence type="inferred from homology"/>
<gene>
    <name evidence="30" type="primary">TMEM87B</name>
</gene>
<evidence type="ECO:0000256" key="15">
    <source>
        <dbReference type="ARBA" id="ARBA00023034"/>
    </source>
</evidence>
<evidence type="ECO:0000256" key="1">
    <source>
        <dbReference type="ARBA" id="ARBA00004498"/>
    </source>
</evidence>
<dbReference type="PROSITE" id="PS00022">
    <property type="entry name" value="EGF_1"/>
    <property type="match status" value="1"/>
</dbReference>
<dbReference type="PRINTS" id="PR00010">
    <property type="entry name" value="EGFBLOOD"/>
</dbReference>
<keyword evidence="10" id="KW-0732">Signal</keyword>
<dbReference type="InterPro" id="IPR009637">
    <property type="entry name" value="GPR107/GPR108-like"/>
</dbReference>
<dbReference type="GO" id="GO:0008201">
    <property type="term" value="F:heparin binding"/>
    <property type="evidence" value="ECO:0007669"/>
    <property type="project" value="UniProtKB-KW"/>
</dbReference>
<keyword evidence="4" id="KW-0964">Secreted</keyword>
<evidence type="ECO:0000256" key="23">
    <source>
        <dbReference type="ARBA" id="ARBA00074616"/>
    </source>
</evidence>
<dbReference type="SUPFAM" id="SSF57196">
    <property type="entry name" value="EGF/Laminin"/>
    <property type="match status" value="2"/>
</dbReference>
<feature type="disulfide bond" evidence="25">
    <location>
        <begin position="618"/>
        <end position="645"/>
    </location>
</feature>
<comment type="similarity">
    <text evidence="20">Belongs to the LU7TM family. TMEM87 subfamily.</text>
</comment>
<dbReference type="GO" id="GO:0005509">
    <property type="term" value="F:calcium ion binding"/>
    <property type="evidence" value="ECO:0007669"/>
    <property type="project" value="InterPro"/>
</dbReference>
<keyword evidence="17 26" id="KW-0472">Membrane</keyword>
<feature type="transmembrane region" description="Helical" evidence="26">
    <location>
        <begin position="434"/>
        <end position="451"/>
    </location>
</feature>
<reference evidence="30" key="1">
    <citation type="submission" date="2025-08" db="UniProtKB">
        <authorList>
            <consortium name="RefSeq"/>
        </authorList>
    </citation>
    <scope>IDENTIFICATION</scope>
    <source>
        <tissue evidence="30">Meat</tissue>
    </source>
</reference>
<evidence type="ECO:0000256" key="14">
    <source>
        <dbReference type="ARBA" id="ARBA00022989"/>
    </source>
</evidence>
<dbReference type="InParanoid" id="A0A341BAB9"/>
<feature type="domain" description="EGF-like" evidence="27">
    <location>
        <begin position="647"/>
        <end position="683"/>
    </location>
</feature>
<feature type="transmembrane region" description="Helical" evidence="26">
    <location>
        <begin position="324"/>
        <end position="343"/>
    </location>
</feature>
<dbReference type="SUPFAM" id="SSF57535">
    <property type="entry name" value="Complement control module/SCR domain"/>
    <property type="match status" value="1"/>
</dbReference>
<evidence type="ECO:0000256" key="10">
    <source>
        <dbReference type="ARBA" id="ARBA00022729"/>
    </source>
</evidence>
<dbReference type="InterPro" id="IPR000742">
    <property type="entry name" value="EGF"/>
</dbReference>
<evidence type="ECO:0000256" key="13">
    <source>
        <dbReference type="ARBA" id="ARBA00022889"/>
    </source>
</evidence>
<comment type="similarity">
    <text evidence="3">Belongs to the fibulin family.</text>
</comment>
<dbReference type="SMART" id="SM00179">
    <property type="entry name" value="EGF_CA"/>
    <property type="match status" value="3"/>
</dbReference>
<evidence type="ECO:0000256" key="12">
    <source>
        <dbReference type="ARBA" id="ARBA00022837"/>
    </source>
</evidence>